<dbReference type="Proteomes" id="UP000483820">
    <property type="component" value="Chromosome II"/>
</dbReference>
<gene>
    <name evidence="1" type="ORF">GCK72_006973</name>
</gene>
<dbReference type="Pfam" id="PF06542">
    <property type="entry name" value="PHA-1"/>
    <property type="match status" value="1"/>
</dbReference>
<evidence type="ECO:0000313" key="2">
    <source>
        <dbReference type="Proteomes" id="UP000483820"/>
    </source>
</evidence>
<proteinExistence type="predicted"/>
<dbReference type="GeneID" id="9804025"/>
<dbReference type="InterPro" id="IPR009497">
    <property type="entry name" value="Regulator_protein_PHA-1"/>
</dbReference>
<sequence length="525" mass="61012">MKQSNMEVTKVLSISHVLENILSHVEGGIIRNLNLRLVSKAFNTGALRKIQKDHIKMKIEYIGESFNGLNLNDTDPNVAEWIQLYHNTDFRVFINNDKFKLTEIDGYFKFIKLLENVKIERITVKNIWKMTTSMQRNLHDSIVNSLIGNNYSNLLSLKGLDELCYGCSSCANILKQTEKCATQTSFAFLSFHEHFKSLVVSDTVIQSIFEYSQRQSRSKEECLYNFHRFTKSFITCDHLVLNLSEDKLLVNEDSDIEDGEAWNAPLDHHHLPRELVETMIKNWKVKSIGIKFVNETRSQIHTNLEDKKNWVTKLKLNAPSDSVKTSELGLKFERVDVDLSDSEKCAVGITHNSSDWDHYKNLIANIRKEFPTDEISITFSHWMQKSQVDIQEIFNNIVRTVHKEEQKDLKVFIRYYADVKSFSHVNPLTTQDELIEFSSSIRFKSRQFEFSVDRHPMHCSVRGLSDDGNSFIEKKKVGRRCNIVDSRSNCIIHLDVFIDEKDITALKSMVKSNQITFFQKLFRSE</sequence>
<name>A0A6A5HHQ6_CAERE</name>
<comment type="caution">
    <text evidence="1">The sequence shown here is derived from an EMBL/GenBank/DDBJ whole genome shotgun (WGS) entry which is preliminary data.</text>
</comment>
<dbReference type="AlphaFoldDB" id="A0A6A5HHQ6"/>
<reference evidence="1 2" key="1">
    <citation type="submission" date="2019-12" db="EMBL/GenBank/DDBJ databases">
        <title>Chromosome-level assembly of the Caenorhabditis remanei genome.</title>
        <authorList>
            <person name="Teterina A.A."/>
            <person name="Willis J.H."/>
            <person name="Phillips P.C."/>
        </authorList>
    </citation>
    <scope>NUCLEOTIDE SEQUENCE [LARGE SCALE GENOMIC DNA]</scope>
    <source>
        <strain evidence="1 2">PX506</strain>
        <tissue evidence="1">Whole organism</tissue>
    </source>
</reference>
<dbReference type="RefSeq" id="XP_003109990.2">
    <property type="nucleotide sequence ID" value="XM_003109942.2"/>
</dbReference>
<evidence type="ECO:0000313" key="1">
    <source>
        <dbReference type="EMBL" id="KAF1767015.1"/>
    </source>
</evidence>
<dbReference type="CTD" id="9804025"/>
<dbReference type="KEGG" id="crq:GCK72_006973"/>
<organism evidence="1 2">
    <name type="scientific">Caenorhabditis remanei</name>
    <name type="common">Caenorhabditis vulgaris</name>
    <dbReference type="NCBI Taxonomy" id="31234"/>
    <lineage>
        <taxon>Eukaryota</taxon>
        <taxon>Metazoa</taxon>
        <taxon>Ecdysozoa</taxon>
        <taxon>Nematoda</taxon>
        <taxon>Chromadorea</taxon>
        <taxon>Rhabditida</taxon>
        <taxon>Rhabditina</taxon>
        <taxon>Rhabditomorpha</taxon>
        <taxon>Rhabditoidea</taxon>
        <taxon>Rhabditidae</taxon>
        <taxon>Peloderinae</taxon>
        <taxon>Caenorhabditis</taxon>
    </lineage>
</organism>
<protein>
    <submittedName>
        <fullName evidence="1">Uncharacterized protein</fullName>
    </submittedName>
</protein>
<dbReference type="EMBL" id="WUAV01000002">
    <property type="protein sequence ID" value="KAF1767015.1"/>
    <property type="molecule type" value="Genomic_DNA"/>
</dbReference>
<accession>A0A6A5HHQ6</accession>